<keyword evidence="2" id="KW-1133">Transmembrane helix</keyword>
<accession>A0ABY4HNX5</accession>
<gene>
    <name evidence="3" type="ORF">LXD69_02135</name>
</gene>
<reference evidence="3" key="2">
    <citation type="submission" date="2022-04" db="EMBL/GenBank/DDBJ databases">
        <title>Complete Genome Sequence of Flavobacterium sediminilitoris YSM-43, Isolated from a Tidal Sediment.</title>
        <authorList>
            <person name="Lee P.A."/>
        </authorList>
    </citation>
    <scope>NUCLEOTIDE SEQUENCE</scope>
    <source>
        <strain evidence="3">YSM-43</strain>
    </source>
</reference>
<feature type="compositionally biased region" description="Basic and acidic residues" evidence="1">
    <location>
        <begin position="130"/>
        <end position="148"/>
    </location>
</feature>
<dbReference type="Proteomes" id="UP000830454">
    <property type="component" value="Chromosome"/>
</dbReference>
<protein>
    <submittedName>
        <fullName evidence="3">Uncharacterized protein</fullName>
    </submittedName>
</protein>
<feature type="region of interest" description="Disordered" evidence="1">
    <location>
        <begin position="127"/>
        <end position="148"/>
    </location>
</feature>
<dbReference type="RefSeq" id="WP_246917139.1">
    <property type="nucleotide sequence ID" value="NZ_CP090145.1"/>
</dbReference>
<sequence length="283" mass="32945">MDEDYFKSYLDEIKSKYDIEKEKGYSTYLLKPTRAKLRKLCVEKFREDSNINDLKIFNFFMCFEFSINNLNKITDNTDKFRPIETFFKGETILSEDVNGSADMAALLVDFTPRPFTKYREAKNTKKYKPRIKETGNPKRPSPEESPIKDWLTRNKNKVVIASSVLVLALVFFGINYSMTGKACMEWIDDHYEVIDCDTPNEDGNRYISPKKDDSFIENFKKVMPCDTTSYKDKNGNACLWYGKSASGDMEFFNALHYHPETNKTLKEVSDHIFSNYIEGTPCE</sequence>
<keyword evidence="2" id="KW-0812">Transmembrane</keyword>
<feature type="transmembrane region" description="Helical" evidence="2">
    <location>
        <begin position="158"/>
        <end position="178"/>
    </location>
</feature>
<name>A0ABY4HNX5_9FLAO</name>
<reference evidence="3" key="1">
    <citation type="submission" date="2021-12" db="EMBL/GenBank/DDBJ databases">
        <authorList>
            <person name="Cha I.-T."/>
            <person name="Lee K.-E."/>
            <person name="Park S.-J."/>
        </authorList>
    </citation>
    <scope>NUCLEOTIDE SEQUENCE</scope>
    <source>
        <strain evidence="3">YSM-43</strain>
    </source>
</reference>
<evidence type="ECO:0000313" key="3">
    <source>
        <dbReference type="EMBL" id="UOX34326.1"/>
    </source>
</evidence>
<dbReference type="EMBL" id="CP090145">
    <property type="protein sequence ID" value="UOX34326.1"/>
    <property type="molecule type" value="Genomic_DNA"/>
</dbReference>
<organism evidence="3 4">
    <name type="scientific">Flavobacterium sediminilitoris</name>
    <dbReference type="NCBI Taxonomy" id="2024526"/>
    <lineage>
        <taxon>Bacteria</taxon>
        <taxon>Pseudomonadati</taxon>
        <taxon>Bacteroidota</taxon>
        <taxon>Flavobacteriia</taxon>
        <taxon>Flavobacteriales</taxon>
        <taxon>Flavobacteriaceae</taxon>
        <taxon>Flavobacterium</taxon>
    </lineage>
</organism>
<evidence type="ECO:0000256" key="1">
    <source>
        <dbReference type="SAM" id="MobiDB-lite"/>
    </source>
</evidence>
<proteinExistence type="predicted"/>
<evidence type="ECO:0000313" key="4">
    <source>
        <dbReference type="Proteomes" id="UP000830454"/>
    </source>
</evidence>
<evidence type="ECO:0000256" key="2">
    <source>
        <dbReference type="SAM" id="Phobius"/>
    </source>
</evidence>
<keyword evidence="2" id="KW-0472">Membrane</keyword>
<keyword evidence="4" id="KW-1185">Reference proteome</keyword>